<dbReference type="EMBL" id="WUMK01000011">
    <property type="protein sequence ID" value="MXN48619.1"/>
    <property type="molecule type" value="Genomic_DNA"/>
</dbReference>
<reference evidence="1 2" key="1">
    <citation type="submission" date="2019-12" db="EMBL/GenBank/DDBJ databases">
        <title>Shinella kummerowiae sp. nov., a symbiotic bacterium isolated from root nodules of the herbal legume Kummerowia stipulacea.</title>
        <authorList>
            <person name="Gao J."/>
        </authorList>
    </citation>
    <scope>NUCLEOTIDE SEQUENCE [LARGE SCALE GENOMIC DNA]</scope>
    <source>
        <strain evidence="1 2">CCBAU 25048</strain>
    </source>
</reference>
<evidence type="ECO:0000313" key="1">
    <source>
        <dbReference type="EMBL" id="MXN48619.1"/>
    </source>
</evidence>
<name>A0A6N8SIL0_9HYPH</name>
<proteinExistence type="predicted"/>
<comment type="caution">
    <text evidence="1">The sequence shown here is derived from an EMBL/GenBank/DDBJ whole genome shotgun (WGS) entry which is preliminary data.</text>
</comment>
<dbReference type="RefSeq" id="WP_202402851.1">
    <property type="nucleotide sequence ID" value="NZ_WUMK01000011.1"/>
</dbReference>
<sequence>MKTIPIDILFDDAAEIMLPHRCGNAGQPAAGCICCGRADQAMDDDGCGICDTCLDAPLQAAGNPDGFDLPDGVPHLSLTARHR</sequence>
<organism evidence="1 2">
    <name type="scientific">Shinella kummerowiae</name>
    <dbReference type="NCBI Taxonomy" id="417745"/>
    <lineage>
        <taxon>Bacteria</taxon>
        <taxon>Pseudomonadati</taxon>
        <taxon>Pseudomonadota</taxon>
        <taxon>Alphaproteobacteria</taxon>
        <taxon>Hyphomicrobiales</taxon>
        <taxon>Rhizobiaceae</taxon>
        <taxon>Shinella</taxon>
    </lineage>
</organism>
<dbReference type="AlphaFoldDB" id="A0A6N8SIL0"/>
<accession>A0A6N8SIL0</accession>
<evidence type="ECO:0000313" key="2">
    <source>
        <dbReference type="Proteomes" id="UP000435802"/>
    </source>
</evidence>
<protein>
    <submittedName>
        <fullName evidence="1">Uncharacterized protein</fullName>
    </submittedName>
</protein>
<keyword evidence="2" id="KW-1185">Reference proteome</keyword>
<dbReference type="Proteomes" id="UP000435802">
    <property type="component" value="Unassembled WGS sequence"/>
</dbReference>
<gene>
    <name evidence="1" type="ORF">GR138_25765</name>
</gene>